<feature type="compositionally biased region" description="Low complexity" evidence="1">
    <location>
        <begin position="186"/>
        <end position="199"/>
    </location>
</feature>
<feature type="region of interest" description="Disordered" evidence="1">
    <location>
        <begin position="151"/>
        <end position="199"/>
    </location>
</feature>
<accession>A0A1G4JI23</accession>
<evidence type="ECO:0000313" key="4">
    <source>
        <dbReference type="Proteomes" id="UP000190274"/>
    </source>
</evidence>
<organism evidence="3 4">
    <name type="scientific">Lachancea dasiensis</name>
    <dbReference type="NCBI Taxonomy" id="1072105"/>
    <lineage>
        <taxon>Eukaryota</taxon>
        <taxon>Fungi</taxon>
        <taxon>Dikarya</taxon>
        <taxon>Ascomycota</taxon>
        <taxon>Saccharomycotina</taxon>
        <taxon>Saccharomycetes</taxon>
        <taxon>Saccharomycetales</taxon>
        <taxon>Saccharomycetaceae</taxon>
        <taxon>Lachancea</taxon>
    </lineage>
</organism>
<feature type="compositionally biased region" description="Basic and acidic residues" evidence="1">
    <location>
        <begin position="445"/>
        <end position="456"/>
    </location>
</feature>
<feature type="domain" description="Globin" evidence="2">
    <location>
        <begin position="209"/>
        <end position="337"/>
    </location>
</feature>
<proteinExistence type="predicted"/>
<dbReference type="GO" id="GO:0020037">
    <property type="term" value="F:heme binding"/>
    <property type="evidence" value="ECO:0007669"/>
    <property type="project" value="InterPro"/>
</dbReference>
<evidence type="ECO:0000259" key="2">
    <source>
        <dbReference type="PROSITE" id="PS01033"/>
    </source>
</evidence>
<sequence length="456" mass="50189">MSGPKSFFNPLDRSQISYIPNERETISDSQIAQETESDTESSSFRSFPRVSGEPLSSRDSESSHSIFSDQSHPTTSWNSIDRTDGLSSISSGSSRGTDMSHGVRYKVVLKFSQREVNLIRNSWTMMLNDDLAGDRFRSVVRQLWSDFGPASWGSSSNGPNSSVHHRKSAVPSVRSARNPSTMINTSRVGSSATSISSSGPSSLAKQQVAVTPAQSSNNSAFASSIFCRQFYGNLLYMEPAIETMFPSIRHQAVSFAGVLTMAVNNLDDLTTLEAYLSSLGKRHSRILAIEPPHFELMGMAFLKTIKDRFGYHSTLELEETWSRLYSFLANSILQFGIDPVLKVDALDNDVIFPLPEQLKPSTQAPANRFHAPAPPSSTHPPSDPSMRHSFKTEPVAKQKRASKPNETTTHAVKNTPAIPTKGTKPAVQRKAGHLPARSLYANTTKKQEQDKDCVIM</sequence>
<dbReference type="SUPFAM" id="SSF46458">
    <property type="entry name" value="Globin-like"/>
    <property type="match status" value="1"/>
</dbReference>
<feature type="compositionally biased region" description="Pro residues" evidence="1">
    <location>
        <begin position="372"/>
        <end position="383"/>
    </location>
</feature>
<dbReference type="GO" id="GO:0071500">
    <property type="term" value="P:cellular response to nitrosative stress"/>
    <property type="evidence" value="ECO:0007669"/>
    <property type="project" value="TreeGrafter"/>
</dbReference>
<keyword evidence="4" id="KW-1185">Reference proteome</keyword>
<evidence type="ECO:0000256" key="1">
    <source>
        <dbReference type="SAM" id="MobiDB-lite"/>
    </source>
</evidence>
<feature type="compositionally biased region" description="Polar residues" evidence="1">
    <location>
        <begin position="175"/>
        <end position="185"/>
    </location>
</feature>
<gene>
    <name evidence="3" type="ORF">LADA_0F01640G</name>
</gene>
<reference evidence="3 4" key="1">
    <citation type="submission" date="2016-03" db="EMBL/GenBank/DDBJ databases">
        <authorList>
            <person name="Devillers H."/>
        </authorList>
    </citation>
    <scope>NUCLEOTIDE SEQUENCE [LARGE SCALE GENOMIC DNA]</scope>
    <source>
        <strain evidence="3">CBS 10888</strain>
    </source>
</reference>
<dbReference type="GO" id="GO:0046210">
    <property type="term" value="P:nitric oxide catabolic process"/>
    <property type="evidence" value="ECO:0007669"/>
    <property type="project" value="TreeGrafter"/>
</dbReference>
<feature type="region of interest" description="Disordered" evidence="1">
    <location>
        <begin position="361"/>
        <end position="456"/>
    </location>
</feature>
<dbReference type="EMBL" id="LT598458">
    <property type="protein sequence ID" value="SCU90074.1"/>
    <property type="molecule type" value="Genomic_DNA"/>
</dbReference>
<dbReference type="InterPro" id="IPR012292">
    <property type="entry name" value="Globin/Proto"/>
</dbReference>
<dbReference type="PROSITE" id="PS01033">
    <property type="entry name" value="GLOBIN"/>
    <property type="match status" value="1"/>
</dbReference>
<protein>
    <submittedName>
        <fullName evidence="3">LADA_0F01640g1_1</fullName>
    </submittedName>
</protein>
<dbReference type="InterPro" id="IPR044399">
    <property type="entry name" value="Mb-like_M"/>
</dbReference>
<dbReference type="PANTHER" id="PTHR43396">
    <property type="entry name" value="FLAVOHEMOPROTEIN"/>
    <property type="match status" value="1"/>
</dbReference>
<dbReference type="InterPro" id="IPR000971">
    <property type="entry name" value="Globin"/>
</dbReference>
<dbReference type="GO" id="GO:0008941">
    <property type="term" value="F:nitric oxide dioxygenase NAD(P)H activity"/>
    <property type="evidence" value="ECO:0007669"/>
    <property type="project" value="TreeGrafter"/>
</dbReference>
<feature type="region of interest" description="Disordered" evidence="1">
    <location>
        <begin position="1"/>
        <end position="99"/>
    </location>
</feature>
<name>A0A1G4JI23_9SACH</name>
<evidence type="ECO:0000313" key="3">
    <source>
        <dbReference type="EMBL" id="SCU90074.1"/>
    </source>
</evidence>
<feature type="compositionally biased region" description="Low complexity" evidence="1">
    <location>
        <begin position="151"/>
        <end position="162"/>
    </location>
</feature>
<dbReference type="GO" id="GO:0071949">
    <property type="term" value="F:FAD binding"/>
    <property type="evidence" value="ECO:0007669"/>
    <property type="project" value="TreeGrafter"/>
</dbReference>
<dbReference type="STRING" id="1266660.A0A1G4JI23"/>
<dbReference type="PANTHER" id="PTHR43396:SF6">
    <property type="entry name" value="ABL201WP"/>
    <property type="match status" value="1"/>
</dbReference>
<feature type="compositionally biased region" description="Polar residues" evidence="1">
    <location>
        <begin position="63"/>
        <end position="80"/>
    </location>
</feature>
<dbReference type="Pfam" id="PF00042">
    <property type="entry name" value="Globin"/>
    <property type="match status" value="1"/>
</dbReference>
<feature type="compositionally biased region" description="Low complexity" evidence="1">
    <location>
        <begin position="85"/>
        <end position="99"/>
    </location>
</feature>
<dbReference type="AlphaFoldDB" id="A0A1G4JI23"/>
<dbReference type="InterPro" id="IPR009050">
    <property type="entry name" value="Globin-like_sf"/>
</dbReference>
<dbReference type="GO" id="GO:0019825">
    <property type="term" value="F:oxygen binding"/>
    <property type="evidence" value="ECO:0007669"/>
    <property type="project" value="InterPro"/>
</dbReference>
<dbReference type="CDD" id="cd01040">
    <property type="entry name" value="Mb-like"/>
    <property type="match status" value="1"/>
</dbReference>
<feature type="compositionally biased region" description="Polar residues" evidence="1">
    <location>
        <begin position="27"/>
        <end position="45"/>
    </location>
</feature>
<dbReference type="Proteomes" id="UP000190274">
    <property type="component" value="Chromosome F"/>
</dbReference>
<dbReference type="Gene3D" id="1.10.490.10">
    <property type="entry name" value="Globins"/>
    <property type="match status" value="1"/>
</dbReference>
<dbReference type="OrthoDB" id="436496at2759"/>